<organism evidence="2 3">
    <name type="scientific">Lasiosphaeria ovina</name>
    <dbReference type="NCBI Taxonomy" id="92902"/>
    <lineage>
        <taxon>Eukaryota</taxon>
        <taxon>Fungi</taxon>
        <taxon>Dikarya</taxon>
        <taxon>Ascomycota</taxon>
        <taxon>Pezizomycotina</taxon>
        <taxon>Sordariomycetes</taxon>
        <taxon>Sordariomycetidae</taxon>
        <taxon>Sordariales</taxon>
        <taxon>Lasiosphaeriaceae</taxon>
        <taxon>Lasiosphaeria</taxon>
    </lineage>
</organism>
<evidence type="ECO:0000313" key="3">
    <source>
        <dbReference type="Proteomes" id="UP001287356"/>
    </source>
</evidence>
<dbReference type="Proteomes" id="UP001287356">
    <property type="component" value="Unassembled WGS sequence"/>
</dbReference>
<dbReference type="AlphaFoldDB" id="A0AAE0NL55"/>
<keyword evidence="1" id="KW-0732">Signal</keyword>
<reference evidence="2" key="1">
    <citation type="journal article" date="2023" name="Mol. Phylogenet. Evol.">
        <title>Genome-scale phylogeny and comparative genomics of the fungal order Sordariales.</title>
        <authorList>
            <person name="Hensen N."/>
            <person name="Bonometti L."/>
            <person name="Westerberg I."/>
            <person name="Brannstrom I.O."/>
            <person name="Guillou S."/>
            <person name="Cros-Aarteil S."/>
            <person name="Calhoun S."/>
            <person name="Haridas S."/>
            <person name="Kuo A."/>
            <person name="Mondo S."/>
            <person name="Pangilinan J."/>
            <person name="Riley R."/>
            <person name="LaButti K."/>
            <person name="Andreopoulos B."/>
            <person name="Lipzen A."/>
            <person name="Chen C."/>
            <person name="Yan M."/>
            <person name="Daum C."/>
            <person name="Ng V."/>
            <person name="Clum A."/>
            <person name="Steindorff A."/>
            <person name="Ohm R.A."/>
            <person name="Martin F."/>
            <person name="Silar P."/>
            <person name="Natvig D.O."/>
            <person name="Lalanne C."/>
            <person name="Gautier V."/>
            <person name="Ament-Velasquez S.L."/>
            <person name="Kruys A."/>
            <person name="Hutchinson M.I."/>
            <person name="Powell A.J."/>
            <person name="Barry K."/>
            <person name="Miller A.N."/>
            <person name="Grigoriev I.V."/>
            <person name="Debuchy R."/>
            <person name="Gladieux P."/>
            <person name="Hiltunen Thoren M."/>
            <person name="Johannesson H."/>
        </authorList>
    </citation>
    <scope>NUCLEOTIDE SEQUENCE</scope>
    <source>
        <strain evidence="2">CBS 958.72</strain>
    </source>
</reference>
<feature type="chain" id="PRO_5042222456" description="Accumulation-associated protein" evidence="1">
    <location>
        <begin position="19"/>
        <end position="257"/>
    </location>
</feature>
<name>A0AAE0NL55_9PEZI</name>
<feature type="signal peptide" evidence="1">
    <location>
        <begin position="1"/>
        <end position="18"/>
    </location>
</feature>
<gene>
    <name evidence="2" type="ORF">B0T24DRAFT_673361</name>
</gene>
<sequence length="257" mass="25705">MKISLGLVLAVQALSVLARPSPKGAKATAVTTVAATTAAAVATATAVAGGAAKEEEEKDPNKVDQSGQFGAAINLTGGDIQTDVLYPPGVVGQLEIEFKNPDARVLRVTENKTPGNAPVGFTFAEPVSYKVELSGNPAGLTLSKVDYVRNAASTVDISKGQIGRLCAETKSFVVGAGVGELEFEADENELTLTVDNMVGEWAIFLPTAATGGATTGGATAGGATAGGATTGNTASRLQQLLDLILASSGAASKAGGK</sequence>
<protein>
    <recommendedName>
        <fullName evidence="4">Accumulation-associated protein</fullName>
    </recommendedName>
</protein>
<dbReference type="EMBL" id="JAULSN010000001">
    <property type="protein sequence ID" value="KAK3383501.1"/>
    <property type="molecule type" value="Genomic_DNA"/>
</dbReference>
<accession>A0AAE0NL55</accession>
<comment type="caution">
    <text evidence="2">The sequence shown here is derived from an EMBL/GenBank/DDBJ whole genome shotgun (WGS) entry which is preliminary data.</text>
</comment>
<evidence type="ECO:0008006" key="4">
    <source>
        <dbReference type="Google" id="ProtNLM"/>
    </source>
</evidence>
<evidence type="ECO:0000256" key="1">
    <source>
        <dbReference type="SAM" id="SignalP"/>
    </source>
</evidence>
<evidence type="ECO:0000313" key="2">
    <source>
        <dbReference type="EMBL" id="KAK3383501.1"/>
    </source>
</evidence>
<keyword evidence="3" id="KW-1185">Reference proteome</keyword>
<proteinExistence type="predicted"/>
<reference evidence="2" key="2">
    <citation type="submission" date="2023-06" db="EMBL/GenBank/DDBJ databases">
        <authorList>
            <consortium name="Lawrence Berkeley National Laboratory"/>
            <person name="Haridas S."/>
            <person name="Hensen N."/>
            <person name="Bonometti L."/>
            <person name="Westerberg I."/>
            <person name="Brannstrom I.O."/>
            <person name="Guillou S."/>
            <person name="Cros-Aarteil S."/>
            <person name="Calhoun S."/>
            <person name="Kuo A."/>
            <person name="Mondo S."/>
            <person name="Pangilinan J."/>
            <person name="Riley R."/>
            <person name="Labutti K."/>
            <person name="Andreopoulos B."/>
            <person name="Lipzen A."/>
            <person name="Chen C."/>
            <person name="Yanf M."/>
            <person name="Daum C."/>
            <person name="Ng V."/>
            <person name="Clum A."/>
            <person name="Steindorff A."/>
            <person name="Ohm R."/>
            <person name="Martin F."/>
            <person name="Silar P."/>
            <person name="Natvig D."/>
            <person name="Lalanne C."/>
            <person name="Gautier V."/>
            <person name="Ament-Velasquez S.L."/>
            <person name="Kruys A."/>
            <person name="Hutchinson M.I."/>
            <person name="Powell A.J."/>
            <person name="Barry K."/>
            <person name="Miller A.N."/>
            <person name="Grigoriev I.V."/>
            <person name="Debuchy R."/>
            <person name="Gladieux P."/>
            <person name="Thoren M.H."/>
            <person name="Johannesson H."/>
        </authorList>
    </citation>
    <scope>NUCLEOTIDE SEQUENCE</scope>
    <source>
        <strain evidence="2">CBS 958.72</strain>
    </source>
</reference>